<dbReference type="Pfam" id="PF24623">
    <property type="entry name" value="Phage_zn_bind_8"/>
    <property type="match status" value="1"/>
</dbReference>
<dbReference type="RefSeq" id="WP_166460410.1">
    <property type="nucleotide sequence ID" value="NZ_JAUFSA010000004.1"/>
</dbReference>
<organism evidence="2 3">
    <name type="scientific">Mycobacterium paragordonae</name>
    <dbReference type="NCBI Taxonomy" id="1389713"/>
    <lineage>
        <taxon>Bacteria</taxon>
        <taxon>Bacillati</taxon>
        <taxon>Actinomycetota</taxon>
        <taxon>Actinomycetes</taxon>
        <taxon>Mycobacteriales</taxon>
        <taxon>Mycobacteriaceae</taxon>
        <taxon>Mycobacterium</taxon>
    </lineage>
</organism>
<dbReference type="EMBL" id="JAUFSA010000004">
    <property type="protein sequence ID" value="MDP7739267.1"/>
    <property type="molecule type" value="Genomic_DNA"/>
</dbReference>
<accession>A0AAJ1SAQ5</accession>
<name>A0AAJ1SAQ5_9MYCO</name>
<sequence>MYTRRNNGSSEALNRLAQGYDCPRCGASVDTECNTKSGKPHLRRVDKAAARYLAQKEA</sequence>
<gene>
    <name evidence="2" type="ORF">QXL92_31530</name>
</gene>
<proteinExistence type="predicted"/>
<dbReference type="Proteomes" id="UP001229081">
    <property type="component" value="Unassembled WGS sequence"/>
</dbReference>
<dbReference type="InterPro" id="IPR056911">
    <property type="entry name" value="Phage_Znf_bind_put"/>
</dbReference>
<evidence type="ECO:0000259" key="1">
    <source>
        <dbReference type="Pfam" id="PF24623"/>
    </source>
</evidence>
<reference evidence="2" key="1">
    <citation type="submission" date="2023-06" db="EMBL/GenBank/DDBJ databases">
        <title>Identification of two novel mycobacterium reveal diversities and complexities of Mycobacterium gordonae clade.</title>
        <authorList>
            <person name="Matsumoto Y."/>
            <person name="Nakamura S."/>
            <person name="Motooka D."/>
            <person name="Fukushima K."/>
        </authorList>
    </citation>
    <scope>NUCLEOTIDE SEQUENCE</scope>
    <source>
        <strain evidence="2">TY812</strain>
    </source>
</reference>
<protein>
    <recommendedName>
        <fullName evidence="1">DNA-binding phage zinc finger domain-containing protein</fullName>
    </recommendedName>
</protein>
<feature type="domain" description="DNA-binding phage zinc finger" evidence="1">
    <location>
        <begin position="17"/>
        <end position="54"/>
    </location>
</feature>
<evidence type="ECO:0000313" key="2">
    <source>
        <dbReference type="EMBL" id="MDP7739267.1"/>
    </source>
</evidence>
<evidence type="ECO:0000313" key="3">
    <source>
        <dbReference type="Proteomes" id="UP001229081"/>
    </source>
</evidence>
<dbReference type="AlphaFoldDB" id="A0AAJ1SAQ5"/>
<comment type="caution">
    <text evidence="2">The sequence shown here is derived from an EMBL/GenBank/DDBJ whole genome shotgun (WGS) entry which is preliminary data.</text>
</comment>